<keyword evidence="3" id="KW-1185">Reference proteome</keyword>
<evidence type="ECO:0000313" key="3">
    <source>
        <dbReference type="Proteomes" id="UP000479000"/>
    </source>
</evidence>
<evidence type="ECO:0000256" key="1">
    <source>
        <dbReference type="SAM" id="MobiDB-lite"/>
    </source>
</evidence>
<organism evidence="2 3">
    <name type="scientific">Nesidiocoris tenuis</name>
    <dbReference type="NCBI Taxonomy" id="355587"/>
    <lineage>
        <taxon>Eukaryota</taxon>
        <taxon>Metazoa</taxon>
        <taxon>Ecdysozoa</taxon>
        <taxon>Arthropoda</taxon>
        <taxon>Hexapoda</taxon>
        <taxon>Insecta</taxon>
        <taxon>Pterygota</taxon>
        <taxon>Neoptera</taxon>
        <taxon>Paraneoptera</taxon>
        <taxon>Hemiptera</taxon>
        <taxon>Heteroptera</taxon>
        <taxon>Panheteroptera</taxon>
        <taxon>Cimicomorpha</taxon>
        <taxon>Miridae</taxon>
        <taxon>Dicyphina</taxon>
        <taxon>Nesidiocoris</taxon>
    </lineage>
</organism>
<reference evidence="2 3" key="1">
    <citation type="submission" date="2020-02" db="EMBL/GenBank/DDBJ databases">
        <authorList>
            <person name="Ferguson B K."/>
        </authorList>
    </citation>
    <scope>NUCLEOTIDE SEQUENCE [LARGE SCALE GENOMIC DNA]</scope>
</reference>
<protein>
    <submittedName>
        <fullName evidence="2">Uncharacterized protein</fullName>
    </submittedName>
</protein>
<name>A0A6H5FVT5_9HEMI</name>
<evidence type="ECO:0000313" key="2">
    <source>
        <dbReference type="EMBL" id="CAA9993508.1"/>
    </source>
</evidence>
<dbReference type="AlphaFoldDB" id="A0A6H5FVT5"/>
<gene>
    <name evidence="2" type="ORF">NTEN_LOCUS454</name>
</gene>
<dbReference type="EMBL" id="CADCXU010000624">
    <property type="protein sequence ID" value="CAA9993508.1"/>
    <property type="molecule type" value="Genomic_DNA"/>
</dbReference>
<accession>A0A6H5FVT5</accession>
<sequence length="106" mass="11600">MWYDALHFGLSLVPGRAGRSQGTAWPPNEHTRSTDSENSGLHISETDRYVSVESGIRSRFKSCMKTDSRLSHAIGAEAIRKHVVSFAELSANLLPSSGLGDEVKRS</sequence>
<proteinExistence type="predicted"/>
<feature type="region of interest" description="Disordered" evidence="1">
    <location>
        <begin position="14"/>
        <end position="44"/>
    </location>
</feature>
<dbReference type="Proteomes" id="UP000479000">
    <property type="component" value="Unassembled WGS sequence"/>
</dbReference>